<comment type="caution">
    <text evidence="1">The sequence shown here is derived from an EMBL/GenBank/DDBJ whole genome shotgun (WGS) entry which is preliminary data.</text>
</comment>
<dbReference type="AlphaFoldDB" id="U1YD01"/>
<name>U1YD01_ANEAE</name>
<evidence type="ECO:0000313" key="1">
    <source>
        <dbReference type="EMBL" id="ERI09977.1"/>
    </source>
</evidence>
<evidence type="ECO:0000313" key="2">
    <source>
        <dbReference type="Proteomes" id="UP000016511"/>
    </source>
</evidence>
<reference evidence="1 2" key="1">
    <citation type="submission" date="2013-08" db="EMBL/GenBank/DDBJ databases">
        <authorList>
            <person name="Weinstock G."/>
            <person name="Sodergren E."/>
            <person name="Wylie T."/>
            <person name="Fulton L."/>
            <person name="Fulton R."/>
            <person name="Fronick C."/>
            <person name="O'Laughlin M."/>
            <person name="Godfrey J."/>
            <person name="Miner T."/>
            <person name="Herter B."/>
            <person name="Appelbaum E."/>
            <person name="Cordes M."/>
            <person name="Lek S."/>
            <person name="Wollam A."/>
            <person name="Pepin K.H."/>
            <person name="Palsikar V.B."/>
            <person name="Mitreva M."/>
            <person name="Wilson R.K."/>
        </authorList>
    </citation>
    <scope>NUCLEOTIDE SEQUENCE [LARGE SCALE GENOMIC DNA]</scope>
    <source>
        <strain evidence="1 2">ATCC 12856</strain>
    </source>
</reference>
<accession>U1YD01</accession>
<sequence>MSLFITVLYKRFKAENSTYSLFLFLKNRIFPLIFCFKVKENML</sequence>
<keyword evidence="2" id="KW-1185">Reference proteome</keyword>
<protein>
    <submittedName>
        <fullName evidence="1">Uncharacterized protein</fullName>
    </submittedName>
</protein>
<dbReference type="STRING" id="649747.HMPREF0083_01906"/>
<dbReference type="Proteomes" id="UP000016511">
    <property type="component" value="Unassembled WGS sequence"/>
</dbReference>
<proteinExistence type="predicted"/>
<dbReference type="EMBL" id="AWSJ01000126">
    <property type="protein sequence ID" value="ERI09977.1"/>
    <property type="molecule type" value="Genomic_DNA"/>
</dbReference>
<organism evidence="1 2">
    <name type="scientific">Aneurinibacillus aneurinilyticus ATCC 12856</name>
    <dbReference type="NCBI Taxonomy" id="649747"/>
    <lineage>
        <taxon>Bacteria</taxon>
        <taxon>Bacillati</taxon>
        <taxon>Bacillota</taxon>
        <taxon>Bacilli</taxon>
        <taxon>Bacillales</taxon>
        <taxon>Paenibacillaceae</taxon>
        <taxon>Aneurinibacillus group</taxon>
        <taxon>Aneurinibacillus</taxon>
    </lineage>
</organism>
<gene>
    <name evidence="1" type="ORF">HMPREF0083_01906</name>
</gene>
<dbReference type="HOGENOM" id="CLU_3228916_0_0_9"/>